<protein>
    <submittedName>
        <fullName evidence="1">Uncharacterized protein</fullName>
    </submittedName>
</protein>
<evidence type="ECO:0000313" key="1">
    <source>
        <dbReference type="EMBL" id="MCL1126714.1"/>
    </source>
</evidence>
<sequence>MMADEKNVGSMAVKFTKPWKHYYSGDIAVFDSDTAQELVKAEIAKKDKYVAPKAG</sequence>
<organism evidence="1 2">
    <name type="scientific">Shewanella surugensis</name>
    <dbReference type="NCBI Taxonomy" id="212020"/>
    <lineage>
        <taxon>Bacteria</taxon>
        <taxon>Pseudomonadati</taxon>
        <taxon>Pseudomonadota</taxon>
        <taxon>Gammaproteobacteria</taxon>
        <taxon>Alteromonadales</taxon>
        <taxon>Shewanellaceae</taxon>
        <taxon>Shewanella</taxon>
    </lineage>
</organism>
<proteinExistence type="predicted"/>
<evidence type="ECO:0000313" key="2">
    <source>
        <dbReference type="Proteomes" id="UP001203423"/>
    </source>
</evidence>
<comment type="caution">
    <text evidence="1">The sequence shown here is derived from an EMBL/GenBank/DDBJ whole genome shotgun (WGS) entry which is preliminary data.</text>
</comment>
<reference evidence="1 2" key="1">
    <citation type="submission" date="2022-01" db="EMBL/GenBank/DDBJ databases">
        <title>Whole genome-based taxonomy of the Shewanellaceae.</title>
        <authorList>
            <person name="Martin-Rodriguez A.J."/>
        </authorList>
    </citation>
    <scope>NUCLEOTIDE SEQUENCE [LARGE SCALE GENOMIC DNA]</scope>
    <source>
        <strain evidence="1 2">DSM 17177</strain>
    </source>
</reference>
<dbReference type="Proteomes" id="UP001203423">
    <property type="component" value="Unassembled WGS sequence"/>
</dbReference>
<gene>
    <name evidence="1" type="ORF">L2764_20050</name>
</gene>
<dbReference type="RefSeq" id="WP_248942129.1">
    <property type="nucleotide sequence ID" value="NZ_JAKIKS010000103.1"/>
</dbReference>
<dbReference type="EMBL" id="JAKIKS010000103">
    <property type="protein sequence ID" value="MCL1126714.1"/>
    <property type="molecule type" value="Genomic_DNA"/>
</dbReference>
<keyword evidence="2" id="KW-1185">Reference proteome</keyword>
<name>A0ABT0LGP5_9GAMM</name>
<accession>A0ABT0LGP5</accession>